<dbReference type="EMBL" id="CNFU01000568">
    <property type="protein sequence ID" value="CKS10580.1"/>
    <property type="molecule type" value="Genomic_DNA"/>
</dbReference>
<dbReference type="Proteomes" id="UP000044938">
    <property type="component" value="Unassembled WGS sequence"/>
</dbReference>
<dbReference type="AlphaFoldDB" id="A0A0U0T9T7"/>
<dbReference type="EMBL" id="CSAE01000167">
    <property type="protein sequence ID" value="COV65068.1"/>
    <property type="molecule type" value="Genomic_DNA"/>
</dbReference>
<evidence type="ECO:0000313" key="11">
    <source>
        <dbReference type="Proteomes" id="UP000049023"/>
    </source>
</evidence>
<dbReference type="EMBL" id="CFOE01000567">
    <property type="protein sequence ID" value="CFE43186.1"/>
    <property type="molecule type" value="Genomic_DNA"/>
</dbReference>
<feature type="region of interest" description="Disordered" evidence="1">
    <location>
        <begin position="1"/>
        <end position="121"/>
    </location>
</feature>
<sequence>MSDSVPSKSKNTAGCRATRPSARPSACNASGSCDMRRSPVRTLTSLRSVTTVSAPSRRNASRHPVRSTPMISANPLSRAAVTPAEWAETTTHRPGRTARRPAATIGTSRPLPKTPVPTPTSWSCRTSSWVASNVVSNSTASWRRGSMVTGPNLRTTHPLTGVNADGDGVSDALGRSAQRAAPAARRWGVRGMNAYADPW</sequence>
<evidence type="ECO:0000313" key="8">
    <source>
        <dbReference type="Proteomes" id="UP000044938"/>
    </source>
</evidence>
<dbReference type="EMBL" id="CSAJ01000910">
    <property type="protein sequence ID" value="COX36228.1"/>
    <property type="molecule type" value="Genomic_DNA"/>
</dbReference>
<dbReference type="Proteomes" id="UP000049023">
    <property type="component" value="Unassembled WGS sequence"/>
</dbReference>
<evidence type="ECO:0000313" key="3">
    <source>
        <dbReference type="EMBL" id="CKS10580.1"/>
    </source>
</evidence>
<feature type="compositionally biased region" description="Low complexity" evidence="1">
    <location>
        <begin position="40"/>
        <end position="53"/>
    </location>
</feature>
<proteinExistence type="predicted"/>
<name>A0A0U0T9T7_MYCTX</name>
<gene>
    <name evidence="5" type="ORF">ERS007679_03250</name>
    <name evidence="2" type="ORF">ERS007681_03355</name>
    <name evidence="4" type="ORF">ERS007703_01796</name>
    <name evidence="6" type="ORF">ERS007720_04369</name>
    <name evidence="3" type="ORF">ERS027661_02595</name>
</gene>
<reference evidence="4" key="2">
    <citation type="submission" date="2015-03" db="EMBL/GenBank/DDBJ databases">
        <authorList>
            <person name="Murphy D."/>
        </authorList>
    </citation>
    <scope>NUCLEOTIDE SEQUENCE [LARGE SCALE GENOMIC DNA]</scope>
    <source>
        <strain evidence="4">K00500041</strain>
    </source>
</reference>
<dbReference type="Proteomes" id="UP000048289">
    <property type="component" value="Unassembled WGS sequence"/>
</dbReference>
<evidence type="ECO:0000313" key="9">
    <source>
        <dbReference type="Proteomes" id="UP000045842"/>
    </source>
</evidence>
<protein>
    <submittedName>
        <fullName evidence="4">Uncharacterized protein</fullName>
    </submittedName>
</protein>
<dbReference type="Proteomes" id="UP000038802">
    <property type="component" value="Unassembled WGS sequence"/>
</dbReference>
<organism evidence="4 7">
    <name type="scientific">Mycobacterium tuberculosis</name>
    <dbReference type="NCBI Taxonomy" id="1773"/>
    <lineage>
        <taxon>Bacteria</taxon>
        <taxon>Bacillati</taxon>
        <taxon>Actinomycetota</taxon>
        <taxon>Actinomycetes</taxon>
        <taxon>Mycobacteriales</taxon>
        <taxon>Mycobacteriaceae</taxon>
        <taxon>Mycobacterium</taxon>
        <taxon>Mycobacterium tuberculosis complex</taxon>
    </lineage>
</organism>
<reference evidence="7 8" key="1">
    <citation type="submission" date="2015-03" db="EMBL/GenBank/DDBJ databases">
        <authorList>
            <consortium name="Pathogen Informatics"/>
        </authorList>
    </citation>
    <scope>NUCLEOTIDE SEQUENCE [LARGE SCALE GENOMIC DNA]</scope>
    <source>
        <strain evidence="3 11">Bir 187</strain>
        <strain evidence="5 9">G09801536</strain>
        <strain evidence="2 10">G09901357</strain>
        <strain evidence="7">K00500041</strain>
        <strain evidence="6 8">M09401471</strain>
    </source>
</reference>
<evidence type="ECO:0000256" key="1">
    <source>
        <dbReference type="SAM" id="MobiDB-lite"/>
    </source>
</evidence>
<dbReference type="Proteomes" id="UP000045842">
    <property type="component" value="Unassembled WGS sequence"/>
</dbReference>
<evidence type="ECO:0000313" key="6">
    <source>
        <dbReference type="EMBL" id="COX36228.1"/>
    </source>
</evidence>
<feature type="compositionally biased region" description="Polar residues" evidence="1">
    <location>
        <begin position="1"/>
        <end position="12"/>
    </location>
</feature>
<evidence type="ECO:0000313" key="4">
    <source>
        <dbReference type="EMBL" id="COV65068.1"/>
    </source>
</evidence>
<evidence type="ECO:0000313" key="5">
    <source>
        <dbReference type="EMBL" id="COW15412.1"/>
    </source>
</evidence>
<evidence type="ECO:0000313" key="10">
    <source>
        <dbReference type="Proteomes" id="UP000048289"/>
    </source>
</evidence>
<accession>A0A0U0T9T7</accession>
<evidence type="ECO:0000313" key="7">
    <source>
        <dbReference type="Proteomes" id="UP000038802"/>
    </source>
</evidence>
<evidence type="ECO:0000313" key="2">
    <source>
        <dbReference type="EMBL" id="CFE43186.1"/>
    </source>
</evidence>
<dbReference type="EMBL" id="CSAD01000562">
    <property type="protein sequence ID" value="COW15412.1"/>
    <property type="molecule type" value="Genomic_DNA"/>
</dbReference>